<reference evidence="1" key="1">
    <citation type="journal article" date="2023" name="G3 (Bethesda)">
        <title>Whole genome assembly and annotation of the endangered Caribbean coral Acropora cervicornis.</title>
        <authorList>
            <person name="Selwyn J.D."/>
            <person name="Vollmer S.V."/>
        </authorList>
    </citation>
    <scope>NUCLEOTIDE SEQUENCE</scope>
    <source>
        <strain evidence="1">K2</strain>
    </source>
</reference>
<comment type="caution">
    <text evidence="1">The sequence shown here is derived from an EMBL/GenBank/DDBJ whole genome shotgun (WGS) entry which is preliminary data.</text>
</comment>
<dbReference type="AlphaFoldDB" id="A0AAD9QVX3"/>
<sequence length="105" mass="12022">MSMSAMTNLQNYILAQRAENTVKEIEYSLNVWKRFSCNTSENKEIEDVRTCRQTEYLDLPFYEGHITGTWRCSRFIRPCLRPPAVLKTSGTVSSNTGLPASEKPI</sequence>
<name>A0AAD9QVX3_ACRCE</name>
<dbReference type="Proteomes" id="UP001249851">
    <property type="component" value="Unassembled WGS sequence"/>
</dbReference>
<dbReference type="EMBL" id="JARQWQ010000012">
    <property type="protein sequence ID" value="KAK2568380.1"/>
    <property type="molecule type" value="Genomic_DNA"/>
</dbReference>
<evidence type="ECO:0000313" key="1">
    <source>
        <dbReference type="EMBL" id="KAK2568380.1"/>
    </source>
</evidence>
<organism evidence="1 2">
    <name type="scientific">Acropora cervicornis</name>
    <name type="common">Staghorn coral</name>
    <dbReference type="NCBI Taxonomy" id="6130"/>
    <lineage>
        <taxon>Eukaryota</taxon>
        <taxon>Metazoa</taxon>
        <taxon>Cnidaria</taxon>
        <taxon>Anthozoa</taxon>
        <taxon>Hexacorallia</taxon>
        <taxon>Scleractinia</taxon>
        <taxon>Astrocoeniina</taxon>
        <taxon>Acroporidae</taxon>
        <taxon>Acropora</taxon>
    </lineage>
</organism>
<protein>
    <submittedName>
        <fullName evidence="1">Uncharacterized protein</fullName>
    </submittedName>
</protein>
<accession>A0AAD9QVX3</accession>
<reference evidence="1" key="2">
    <citation type="journal article" date="2023" name="Science">
        <title>Genomic signatures of disease resistance in endangered staghorn corals.</title>
        <authorList>
            <person name="Vollmer S.V."/>
            <person name="Selwyn J.D."/>
            <person name="Despard B.A."/>
            <person name="Roesel C.L."/>
        </authorList>
    </citation>
    <scope>NUCLEOTIDE SEQUENCE</scope>
    <source>
        <strain evidence="1">K2</strain>
    </source>
</reference>
<gene>
    <name evidence="1" type="ORF">P5673_007407</name>
</gene>
<evidence type="ECO:0000313" key="2">
    <source>
        <dbReference type="Proteomes" id="UP001249851"/>
    </source>
</evidence>
<keyword evidence="2" id="KW-1185">Reference proteome</keyword>
<proteinExistence type="predicted"/>